<protein>
    <submittedName>
        <fullName evidence="1">Uncharacterized protein</fullName>
    </submittedName>
</protein>
<gene>
    <name evidence="1" type="ORF">Molly1_153</name>
</gene>
<reference evidence="1" key="1">
    <citation type="submission" date="2020-07" db="EMBL/GenBank/DDBJ databases">
        <title>Highly diverse flavobacterial phages as mortality factor during North Sea spring blooms.</title>
        <authorList>
            <person name="Bartlau N."/>
            <person name="Wichels A."/>
            <person name="Krohne G."/>
            <person name="Adriaenssens E.M."/>
            <person name="Heins A."/>
            <person name="Fuchs B.M."/>
            <person name="Amann R."/>
            <person name="Moraru C."/>
        </authorList>
    </citation>
    <scope>NUCLEOTIDE SEQUENCE</scope>
</reference>
<dbReference type="Proteomes" id="UP000693768">
    <property type="component" value="Segment"/>
</dbReference>
<sequence>MEKVIKYKVEIDNLLRELFREDWMDEDDWVEFLRILQEDQGVTTEVLSNNLEEGLKNGYSIEDQLALTRDYFNKEKARLSNDN</sequence>
<name>A0A8E4UY94_9CAUD</name>
<evidence type="ECO:0000313" key="1">
    <source>
        <dbReference type="EMBL" id="QQO97448.1"/>
    </source>
</evidence>
<proteinExistence type="predicted"/>
<evidence type="ECO:0000313" key="2">
    <source>
        <dbReference type="Proteomes" id="UP000693768"/>
    </source>
</evidence>
<dbReference type="EMBL" id="MT732451">
    <property type="protein sequence ID" value="QQO97448.1"/>
    <property type="molecule type" value="Genomic_DNA"/>
</dbReference>
<organism evidence="1 2">
    <name type="scientific">Maribacter phage Molly_1</name>
    <dbReference type="NCBI Taxonomy" id="2745685"/>
    <lineage>
        <taxon>Viruses</taxon>
        <taxon>Duplodnaviria</taxon>
        <taxon>Heunggongvirae</taxon>
        <taxon>Uroviricota</taxon>
        <taxon>Caudoviricetes</taxon>
        <taxon>Molycolviridae</taxon>
        <taxon>Mollyvirus</taxon>
        <taxon>Mollyvirus molly</taxon>
    </lineage>
</organism>
<keyword evidence="2" id="KW-1185">Reference proteome</keyword>
<accession>A0A8E4UY94</accession>